<protein>
    <submittedName>
        <fullName evidence="1">Putative secreted peptide</fullName>
    </submittedName>
</protein>
<sequence>MRKHFMEVILHIFCFSNTCLLVSIHTHTHTHKHAHKSLTFSVWIIAALFPPSTSLEGRQQIQLKLKKTRTKW</sequence>
<proteinExistence type="predicted"/>
<dbReference type="EMBL" id="GGFM01009047">
    <property type="protein sequence ID" value="MBW29798.1"/>
    <property type="molecule type" value="Transcribed_RNA"/>
</dbReference>
<dbReference type="AlphaFoldDB" id="A0A2M3ZMZ9"/>
<evidence type="ECO:0000313" key="1">
    <source>
        <dbReference type="EMBL" id="MBW29798.1"/>
    </source>
</evidence>
<reference evidence="1" key="1">
    <citation type="submission" date="2018-01" db="EMBL/GenBank/DDBJ databases">
        <title>An insight into the sialome of Amazonian anophelines.</title>
        <authorList>
            <person name="Ribeiro J.M."/>
            <person name="Scarpassa V."/>
            <person name="Calvo E."/>
        </authorList>
    </citation>
    <scope>NUCLEOTIDE SEQUENCE</scope>
    <source>
        <tissue evidence="1">Salivary glands</tissue>
    </source>
</reference>
<name>A0A2M3ZMZ9_9DIPT</name>
<organism evidence="1">
    <name type="scientific">Anopheles braziliensis</name>
    <dbReference type="NCBI Taxonomy" id="58242"/>
    <lineage>
        <taxon>Eukaryota</taxon>
        <taxon>Metazoa</taxon>
        <taxon>Ecdysozoa</taxon>
        <taxon>Arthropoda</taxon>
        <taxon>Hexapoda</taxon>
        <taxon>Insecta</taxon>
        <taxon>Pterygota</taxon>
        <taxon>Neoptera</taxon>
        <taxon>Endopterygota</taxon>
        <taxon>Diptera</taxon>
        <taxon>Nematocera</taxon>
        <taxon>Culicoidea</taxon>
        <taxon>Culicidae</taxon>
        <taxon>Anophelinae</taxon>
        <taxon>Anopheles</taxon>
    </lineage>
</organism>
<accession>A0A2M3ZMZ9</accession>